<dbReference type="CDD" id="cd00432">
    <property type="entry name" value="Ribosomal_L18_L5e"/>
    <property type="match status" value="1"/>
</dbReference>
<dbReference type="GO" id="GO:0008097">
    <property type="term" value="F:5S rRNA binding"/>
    <property type="evidence" value="ECO:0007669"/>
    <property type="project" value="TreeGrafter"/>
</dbReference>
<dbReference type="GO" id="GO:0003735">
    <property type="term" value="F:structural constituent of ribosome"/>
    <property type="evidence" value="ECO:0007669"/>
    <property type="project" value="InterPro"/>
</dbReference>
<keyword evidence="3 7" id="KW-0694">RNA-binding</keyword>
<dbReference type="HAMAP" id="MF_01337_B">
    <property type="entry name" value="Ribosomal_uL18_B"/>
    <property type="match status" value="1"/>
</dbReference>
<name>A0A1G2MSJ7_9BACT</name>
<comment type="similarity">
    <text evidence="1 7">Belongs to the universal ribosomal protein uL18 family.</text>
</comment>
<evidence type="ECO:0000256" key="2">
    <source>
        <dbReference type="ARBA" id="ARBA00022730"/>
    </source>
</evidence>
<dbReference type="FunFam" id="3.30.420.100:FF:000001">
    <property type="entry name" value="50S ribosomal protein L18"/>
    <property type="match status" value="1"/>
</dbReference>
<evidence type="ECO:0000256" key="1">
    <source>
        <dbReference type="ARBA" id="ARBA00007116"/>
    </source>
</evidence>
<evidence type="ECO:0000256" key="7">
    <source>
        <dbReference type="HAMAP-Rule" id="MF_01337"/>
    </source>
</evidence>
<organism evidence="8 9">
    <name type="scientific">Candidatus Taylorbacteria bacterium RIFCSPHIGHO2_02_FULL_46_13</name>
    <dbReference type="NCBI Taxonomy" id="1802312"/>
    <lineage>
        <taxon>Bacteria</taxon>
        <taxon>Candidatus Tayloriibacteriota</taxon>
    </lineage>
</organism>
<evidence type="ECO:0000256" key="4">
    <source>
        <dbReference type="ARBA" id="ARBA00022980"/>
    </source>
</evidence>
<dbReference type="Pfam" id="PF00861">
    <property type="entry name" value="Ribosomal_L18p"/>
    <property type="match status" value="1"/>
</dbReference>
<keyword evidence="2 7" id="KW-0699">rRNA-binding</keyword>
<accession>A0A1G2MSJ7</accession>
<reference evidence="8 9" key="1">
    <citation type="journal article" date="2016" name="Nat. Commun.">
        <title>Thousands of microbial genomes shed light on interconnected biogeochemical processes in an aquifer system.</title>
        <authorList>
            <person name="Anantharaman K."/>
            <person name="Brown C.T."/>
            <person name="Hug L.A."/>
            <person name="Sharon I."/>
            <person name="Castelle C.J."/>
            <person name="Probst A.J."/>
            <person name="Thomas B.C."/>
            <person name="Singh A."/>
            <person name="Wilkins M.J."/>
            <person name="Karaoz U."/>
            <person name="Brodie E.L."/>
            <person name="Williams K.H."/>
            <person name="Hubbard S.S."/>
            <person name="Banfield J.F."/>
        </authorList>
    </citation>
    <scope>NUCLEOTIDE SEQUENCE [LARGE SCALE GENOMIC DNA]</scope>
</reference>
<dbReference type="InterPro" id="IPR005484">
    <property type="entry name" value="Ribosomal_uL18_bac/plant/anim"/>
</dbReference>
<comment type="function">
    <text evidence="7">This is one of the proteins that bind and probably mediate the attachment of the 5S RNA into the large ribosomal subunit, where it forms part of the central protuberance.</text>
</comment>
<keyword evidence="4 7" id="KW-0689">Ribosomal protein</keyword>
<comment type="subunit">
    <text evidence="7">Part of the 50S ribosomal subunit; part of the 5S rRNA/L5/L18/L25 subcomplex. Contacts the 5S and 23S rRNAs.</text>
</comment>
<dbReference type="GO" id="GO:0022625">
    <property type="term" value="C:cytosolic large ribosomal subunit"/>
    <property type="evidence" value="ECO:0007669"/>
    <property type="project" value="TreeGrafter"/>
</dbReference>
<comment type="caution">
    <text evidence="8">The sequence shown here is derived from an EMBL/GenBank/DDBJ whole genome shotgun (WGS) entry which is preliminary data.</text>
</comment>
<evidence type="ECO:0000256" key="6">
    <source>
        <dbReference type="ARBA" id="ARBA00035197"/>
    </source>
</evidence>
<dbReference type="InterPro" id="IPR057268">
    <property type="entry name" value="Ribosomal_L18"/>
</dbReference>
<keyword evidence="5 7" id="KW-0687">Ribonucleoprotein</keyword>
<dbReference type="Gene3D" id="3.30.420.100">
    <property type="match status" value="1"/>
</dbReference>
<dbReference type="InterPro" id="IPR004389">
    <property type="entry name" value="Ribosomal_uL18_bac-type"/>
</dbReference>
<evidence type="ECO:0000313" key="8">
    <source>
        <dbReference type="EMBL" id="OHA25971.1"/>
    </source>
</evidence>
<gene>
    <name evidence="7" type="primary">rplR</name>
    <name evidence="8" type="ORF">A3C06_01975</name>
</gene>
<dbReference type="GO" id="GO:0006412">
    <property type="term" value="P:translation"/>
    <property type="evidence" value="ECO:0007669"/>
    <property type="project" value="UniProtKB-UniRule"/>
</dbReference>
<evidence type="ECO:0000256" key="5">
    <source>
        <dbReference type="ARBA" id="ARBA00023274"/>
    </source>
</evidence>
<proteinExistence type="inferred from homology"/>
<evidence type="ECO:0000313" key="9">
    <source>
        <dbReference type="Proteomes" id="UP000177565"/>
    </source>
</evidence>
<evidence type="ECO:0000256" key="3">
    <source>
        <dbReference type="ARBA" id="ARBA00022884"/>
    </source>
</evidence>
<dbReference type="PANTHER" id="PTHR12899">
    <property type="entry name" value="39S RIBOSOMAL PROTEIN L18, MITOCHONDRIAL"/>
    <property type="match status" value="1"/>
</dbReference>
<dbReference type="NCBIfam" id="TIGR00060">
    <property type="entry name" value="L18_bact"/>
    <property type="match status" value="1"/>
</dbReference>
<dbReference type="SUPFAM" id="SSF53137">
    <property type="entry name" value="Translational machinery components"/>
    <property type="match status" value="1"/>
</dbReference>
<protein>
    <recommendedName>
        <fullName evidence="6 7">Large ribosomal subunit protein uL18</fullName>
    </recommendedName>
</protein>
<sequence>MSKAIQNRALRLRTRRHTRIRFRVRGTADRPRLSVFRSNHFMYAQLIDDTNGKTIAAASTKDLKGKTMLARAAELGKTIGDLALGKKMKKVVFDRGGYVYTGRIKAIADGARAAGLIF</sequence>
<dbReference type="PANTHER" id="PTHR12899:SF3">
    <property type="entry name" value="LARGE RIBOSOMAL SUBUNIT PROTEIN UL18M"/>
    <property type="match status" value="1"/>
</dbReference>
<dbReference type="AlphaFoldDB" id="A0A1G2MSJ7"/>
<dbReference type="Proteomes" id="UP000177565">
    <property type="component" value="Unassembled WGS sequence"/>
</dbReference>
<dbReference type="EMBL" id="MHRQ01000029">
    <property type="protein sequence ID" value="OHA25971.1"/>
    <property type="molecule type" value="Genomic_DNA"/>
</dbReference>
<dbReference type="STRING" id="1802312.A3C06_01975"/>